<keyword evidence="2" id="KW-1185">Reference proteome</keyword>
<accession>A0A915IJZ1</accession>
<organism evidence="2 3">
    <name type="scientific">Romanomermis culicivorax</name>
    <name type="common">Nematode worm</name>
    <dbReference type="NCBI Taxonomy" id="13658"/>
    <lineage>
        <taxon>Eukaryota</taxon>
        <taxon>Metazoa</taxon>
        <taxon>Ecdysozoa</taxon>
        <taxon>Nematoda</taxon>
        <taxon>Enoplea</taxon>
        <taxon>Dorylaimia</taxon>
        <taxon>Mermithida</taxon>
        <taxon>Mermithoidea</taxon>
        <taxon>Mermithidae</taxon>
        <taxon>Romanomermis</taxon>
    </lineage>
</organism>
<protein>
    <submittedName>
        <fullName evidence="3">Uncharacterized protein</fullName>
    </submittedName>
</protein>
<dbReference type="Proteomes" id="UP000887565">
    <property type="component" value="Unplaced"/>
</dbReference>
<name>A0A915IJZ1_ROMCU</name>
<feature type="compositionally biased region" description="Basic and acidic residues" evidence="1">
    <location>
        <begin position="53"/>
        <end position="69"/>
    </location>
</feature>
<evidence type="ECO:0000256" key="1">
    <source>
        <dbReference type="SAM" id="MobiDB-lite"/>
    </source>
</evidence>
<dbReference type="WBParaSite" id="nRc.2.0.1.t13707-RA">
    <property type="protein sequence ID" value="nRc.2.0.1.t13707-RA"/>
    <property type="gene ID" value="nRc.2.0.1.g13707"/>
</dbReference>
<sequence>MTNINNVVNILRSLYSSDIFLYVHVQRSRKKSLCEERFLYIIEIKDPAENIPSKRFDDDIGGEDSDKTSKISLRSDSMDNASDDTVLFLSVAENRRFLIVDGVEDAIFIGTKSFVTVYGRRSSIDSYDCRCQYFIFIILAVETTPRGVTRRRRSRLLSVTFYR</sequence>
<feature type="region of interest" description="Disordered" evidence="1">
    <location>
        <begin position="53"/>
        <end position="76"/>
    </location>
</feature>
<dbReference type="AlphaFoldDB" id="A0A915IJZ1"/>
<reference evidence="3" key="1">
    <citation type="submission" date="2022-11" db="UniProtKB">
        <authorList>
            <consortium name="WormBaseParasite"/>
        </authorList>
    </citation>
    <scope>IDENTIFICATION</scope>
</reference>
<proteinExistence type="predicted"/>
<evidence type="ECO:0000313" key="2">
    <source>
        <dbReference type="Proteomes" id="UP000887565"/>
    </source>
</evidence>
<evidence type="ECO:0000313" key="3">
    <source>
        <dbReference type="WBParaSite" id="nRc.2.0.1.t13707-RA"/>
    </source>
</evidence>